<evidence type="ECO:0000313" key="3">
    <source>
        <dbReference type="Proteomes" id="UP000613582"/>
    </source>
</evidence>
<feature type="signal peptide" evidence="1">
    <location>
        <begin position="1"/>
        <end position="22"/>
    </location>
</feature>
<reference evidence="2" key="2">
    <citation type="submission" date="2020-09" db="EMBL/GenBank/DDBJ databases">
        <authorList>
            <person name="Sun Q."/>
            <person name="Zhou Y."/>
        </authorList>
    </citation>
    <scope>NUCLEOTIDE SEQUENCE</scope>
    <source>
        <strain evidence="2">CGMCC 1.12921</strain>
    </source>
</reference>
<evidence type="ECO:0000256" key="1">
    <source>
        <dbReference type="SAM" id="SignalP"/>
    </source>
</evidence>
<reference evidence="2" key="1">
    <citation type="journal article" date="2014" name="Int. J. Syst. Evol. Microbiol.">
        <title>Complete genome sequence of Corynebacterium casei LMG S-19264T (=DSM 44701T), isolated from a smear-ripened cheese.</title>
        <authorList>
            <consortium name="US DOE Joint Genome Institute (JGI-PGF)"/>
            <person name="Walter F."/>
            <person name="Albersmeier A."/>
            <person name="Kalinowski J."/>
            <person name="Ruckert C."/>
        </authorList>
    </citation>
    <scope>NUCLEOTIDE SEQUENCE</scope>
    <source>
        <strain evidence="2">CGMCC 1.12921</strain>
    </source>
</reference>
<feature type="chain" id="PRO_5035156168" evidence="1">
    <location>
        <begin position="23"/>
        <end position="255"/>
    </location>
</feature>
<accession>A0A8J2V2Z9</accession>
<protein>
    <submittedName>
        <fullName evidence="2">DUF3450 domain-containing protein</fullName>
    </submittedName>
</protein>
<gene>
    <name evidence="2" type="ORF">GCM10011342_17870</name>
</gene>
<dbReference type="EMBL" id="BMGH01000001">
    <property type="protein sequence ID" value="GGD09428.1"/>
    <property type="molecule type" value="Genomic_DNA"/>
</dbReference>
<keyword evidence="1" id="KW-0732">Signal</keyword>
<dbReference type="Proteomes" id="UP000613582">
    <property type="component" value="Unassembled WGS sequence"/>
</dbReference>
<dbReference type="InterPro" id="IPR016866">
    <property type="entry name" value="UCP028069"/>
</dbReference>
<proteinExistence type="predicted"/>
<evidence type="ECO:0000313" key="2">
    <source>
        <dbReference type="EMBL" id="GGD09428.1"/>
    </source>
</evidence>
<dbReference type="AlphaFoldDB" id="A0A8J2V2Z9"/>
<organism evidence="2 3">
    <name type="scientific">Aquisalinus flavus</name>
    <dbReference type="NCBI Taxonomy" id="1526572"/>
    <lineage>
        <taxon>Bacteria</taxon>
        <taxon>Pseudomonadati</taxon>
        <taxon>Pseudomonadota</taxon>
        <taxon>Alphaproteobacteria</taxon>
        <taxon>Parvularculales</taxon>
        <taxon>Parvularculaceae</taxon>
        <taxon>Aquisalinus</taxon>
    </lineage>
</organism>
<keyword evidence="3" id="KW-1185">Reference proteome</keyword>
<sequence length="255" mass="28539">MIKQVAFLGTAIALVASATAPAAAQFSAAIDVSKQTVAEAKASQQRIDSLDEETSRLLVDYRANLKQYELLSRFNQSRAVEVERQSTQIENLQLDVDNIENIQRAMLPLMEEMLGTLEEFIAADMPFLEQERARRIERLRSVMTDSNTSEAQRYRLIIEAFQIENEYGRTIEAYSGTVAADGGELSVEFLRIGRIALIYKTADDSVLRIYDRDANAFVDLDRKYMSDVKLGLRMAKEQTAPALLGVPVPAPIQAQ</sequence>
<dbReference type="PIRSF" id="PIRSF028069">
    <property type="entry name" value="UCP028069"/>
    <property type="match status" value="1"/>
</dbReference>
<dbReference type="Pfam" id="PF11932">
    <property type="entry name" value="DUF3450"/>
    <property type="match status" value="1"/>
</dbReference>
<comment type="caution">
    <text evidence="2">The sequence shown here is derived from an EMBL/GenBank/DDBJ whole genome shotgun (WGS) entry which is preliminary data.</text>
</comment>
<name>A0A8J2V2Z9_9PROT</name>